<dbReference type="InterPro" id="IPR045584">
    <property type="entry name" value="Pilin-like"/>
</dbReference>
<comment type="subcellular location">
    <subcellularLocation>
        <location evidence="1 9">Cell inner membrane</location>
        <topology evidence="1 9">Single-pass membrane protein</topology>
    </subcellularLocation>
</comment>
<dbReference type="InterPro" id="IPR012902">
    <property type="entry name" value="N_methyl_site"/>
</dbReference>
<feature type="domain" description="Type II secretion system protein GspI C-terminal" evidence="10">
    <location>
        <begin position="43"/>
        <end position="114"/>
    </location>
</feature>
<keyword evidence="5 9" id="KW-0997">Cell inner membrane</keyword>
<evidence type="ECO:0000256" key="8">
    <source>
        <dbReference type="ARBA" id="ARBA00023136"/>
    </source>
</evidence>
<evidence type="ECO:0000313" key="11">
    <source>
        <dbReference type="EMBL" id="KCZ99267.1"/>
    </source>
</evidence>
<dbReference type="SUPFAM" id="SSF54523">
    <property type="entry name" value="Pili subunits"/>
    <property type="match status" value="1"/>
</dbReference>
<dbReference type="InterPro" id="IPR010052">
    <property type="entry name" value="T2SS_protein-GspI"/>
</dbReference>
<dbReference type="Proteomes" id="UP000027100">
    <property type="component" value="Unassembled WGS sequence"/>
</dbReference>
<accession>A0A062VKV7</accession>
<name>A0A062VKV7_9PROT</name>
<dbReference type="Gene3D" id="3.30.1300.30">
    <property type="entry name" value="GSPII I/J protein-like"/>
    <property type="match status" value="1"/>
</dbReference>
<evidence type="ECO:0000256" key="5">
    <source>
        <dbReference type="ARBA" id="ARBA00022519"/>
    </source>
</evidence>
<dbReference type="OrthoDB" id="7619530at2"/>
<keyword evidence="4 9" id="KW-0488">Methylation</keyword>
<dbReference type="GO" id="GO:0005886">
    <property type="term" value="C:plasma membrane"/>
    <property type="evidence" value="ECO:0007669"/>
    <property type="project" value="UniProtKB-SubCell"/>
</dbReference>
<evidence type="ECO:0000256" key="4">
    <source>
        <dbReference type="ARBA" id="ARBA00022481"/>
    </source>
</evidence>
<keyword evidence="3" id="KW-1003">Cell membrane</keyword>
<keyword evidence="6" id="KW-0812">Transmembrane</keyword>
<dbReference type="PANTHER" id="PTHR38779:SF2">
    <property type="entry name" value="TYPE II SECRETION SYSTEM PROTEIN I-RELATED"/>
    <property type="match status" value="1"/>
</dbReference>
<dbReference type="eggNOG" id="COG4967">
    <property type="taxonomic scope" value="Bacteria"/>
</dbReference>
<evidence type="ECO:0000259" key="10">
    <source>
        <dbReference type="Pfam" id="PF02501"/>
    </source>
</evidence>
<organism evidence="11 12">
    <name type="scientific">Hyphomonas polymorpha PS728</name>
    <dbReference type="NCBI Taxonomy" id="1280954"/>
    <lineage>
        <taxon>Bacteria</taxon>
        <taxon>Pseudomonadati</taxon>
        <taxon>Pseudomonadota</taxon>
        <taxon>Alphaproteobacteria</taxon>
        <taxon>Hyphomonadales</taxon>
        <taxon>Hyphomonadaceae</taxon>
        <taxon>Hyphomonas</taxon>
    </lineage>
</organism>
<keyword evidence="8" id="KW-0472">Membrane</keyword>
<protein>
    <recommendedName>
        <fullName evidence="9">Type II secretion system protein I</fullName>
        <shortName evidence="9">T2SS minor pseudopilin I</shortName>
    </recommendedName>
</protein>
<gene>
    <name evidence="11" type="ORF">HPO_06848</name>
</gene>
<keyword evidence="12" id="KW-1185">Reference proteome</keyword>
<dbReference type="STRING" id="1280954.HPO_06848"/>
<dbReference type="Pfam" id="PF07963">
    <property type="entry name" value="N_methyl"/>
    <property type="match status" value="1"/>
</dbReference>
<comment type="function">
    <text evidence="9">Component of the type II secretion system required for the energy-dependent secretion of extracellular factors such as proteases and toxins from the periplasm.</text>
</comment>
<sequence length="124" mass="13445">MMGNQQGFTLMEALVAVAVFATAAMGLISLNTSSLRISAQMGDRALARQVAENVAVETITNPELQVIGRSGGQEVQRGRSFVWQRDITPAPRDDVVEVSIRVRAADEEAVLSEVALLHRIKADR</sequence>
<evidence type="ECO:0000256" key="2">
    <source>
        <dbReference type="ARBA" id="ARBA00008358"/>
    </source>
</evidence>
<evidence type="ECO:0000256" key="6">
    <source>
        <dbReference type="ARBA" id="ARBA00022692"/>
    </source>
</evidence>
<comment type="PTM">
    <text evidence="9">Cleaved by prepilin peptidase.</text>
</comment>
<evidence type="ECO:0000256" key="1">
    <source>
        <dbReference type="ARBA" id="ARBA00004377"/>
    </source>
</evidence>
<dbReference type="PANTHER" id="PTHR38779">
    <property type="entry name" value="TYPE II SECRETION SYSTEM PROTEIN I-RELATED"/>
    <property type="match status" value="1"/>
</dbReference>
<comment type="subunit">
    <text evidence="9">Type II secretion is composed of four main components: the outer membrane complex, the inner membrane complex, the cytoplasmic secretion ATPase and the periplasm-spanning pseudopilus.</text>
</comment>
<dbReference type="PATRIC" id="fig|1280954.3.peg.1388"/>
<dbReference type="GO" id="GO:0015628">
    <property type="term" value="P:protein secretion by the type II secretion system"/>
    <property type="evidence" value="ECO:0007669"/>
    <property type="project" value="UniProtKB-UniRule"/>
</dbReference>
<reference evidence="11 12" key="1">
    <citation type="journal article" date="2014" name="Antonie Van Leeuwenhoek">
        <title>Hyphomonas beringensis sp. nov. and Hyphomonas chukchiensis sp. nov., isolated from surface seawater of the Bering Sea and Chukchi Sea.</title>
        <authorList>
            <person name="Li C."/>
            <person name="Lai Q."/>
            <person name="Li G."/>
            <person name="Dong C."/>
            <person name="Wang J."/>
            <person name="Liao Y."/>
            <person name="Shao Z."/>
        </authorList>
    </citation>
    <scope>NUCLEOTIDE SEQUENCE [LARGE SCALE GENOMIC DNA]</scope>
    <source>
        <strain evidence="11 12">PS728</strain>
    </source>
</reference>
<evidence type="ECO:0000313" key="12">
    <source>
        <dbReference type="Proteomes" id="UP000027100"/>
    </source>
</evidence>
<comment type="similarity">
    <text evidence="2 9">Belongs to the GSP I family.</text>
</comment>
<dbReference type="GO" id="GO:0015627">
    <property type="term" value="C:type II protein secretion system complex"/>
    <property type="evidence" value="ECO:0007669"/>
    <property type="project" value="UniProtKB-UniRule"/>
</dbReference>
<dbReference type="EMBL" id="ARYM01000006">
    <property type="protein sequence ID" value="KCZ99267.1"/>
    <property type="molecule type" value="Genomic_DNA"/>
</dbReference>
<evidence type="ECO:0000256" key="3">
    <source>
        <dbReference type="ARBA" id="ARBA00022475"/>
    </source>
</evidence>
<dbReference type="Pfam" id="PF02501">
    <property type="entry name" value="T2SSI"/>
    <property type="match status" value="1"/>
</dbReference>
<dbReference type="RefSeq" id="WP_051612386.1">
    <property type="nucleotide sequence ID" value="NZ_ARYM01000006.1"/>
</dbReference>
<keyword evidence="7" id="KW-1133">Transmembrane helix</keyword>
<evidence type="ECO:0000256" key="7">
    <source>
        <dbReference type="ARBA" id="ARBA00022989"/>
    </source>
</evidence>
<comment type="caution">
    <text evidence="11">The sequence shown here is derived from an EMBL/GenBank/DDBJ whole genome shotgun (WGS) entry which is preliminary data.</text>
</comment>
<dbReference type="NCBIfam" id="TIGR01707">
    <property type="entry name" value="gspI"/>
    <property type="match status" value="1"/>
</dbReference>
<proteinExistence type="inferred from homology"/>
<dbReference type="InterPro" id="IPR003413">
    <property type="entry name" value="T2SS_GspI_C"/>
</dbReference>
<dbReference type="AlphaFoldDB" id="A0A062VKV7"/>
<dbReference type="NCBIfam" id="TIGR02532">
    <property type="entry name" value="IV_pilin_GFxxxE"/>
    <property type="match status" value="1"/>
</dbReference>
<evidence type="ECO:0000256" key="9">
    <source>
        <dbReference type="RuleBase" id="RU368030"/>
    </source>
</evidence>